<organism evidence="1 2">
    <name type="scientific">Candidatus Kaiserbacteria bacterium RIFCSPHIGHO2_01_FULL_53_29</name>
    <dbReference type="NCBI Taxonomy" id="1798480"/>
    <lineage>
        <taxon>Bacteria</taxon>
        <taxon>Candidatus Kaiseribacteriota</taxon>
    </lineage>
</organism>
<comment type="caution">
    <text evidence="1">The sequence shown here is derived from an EMBL/GenBank/DDBJ whole genome shotgun (WGS) entry which is preliminary data.</text>
</comment>
<evidence type="ECO:0000313" key="2">
    <source>
        <dbReference type="Proteomes" id="UP000176863"/>
    </source>
</evidence>
<accession>A0A1F6CTK0</accession>
<evidence type="ECO:0000313" key="1">
    <source>
        <dbReference type="EMBL" id="OGG52465.1"/>
    </source>
</evidence>
<name>A0A1F6CTK0_9BACT</name>
<reference evidence="1 2" key="1">
    <citation type="journal article" date="2016" name="Nat. Commun.">
        <title>Thousands of microbial genomes shed light on interconnected biogeochemical processes in an aquifer system.</title>
        <authorList>
            <person name="Anantharaman K."/>
            <person name="Brown C.T."/>
            <person name="Hug L.A."/>
            <person name="Sharon I."/>
            <person name="Castelle C.J."/>
            <person name="Probst A.J."/>
            <person name="Thomas B.C."/>
            <person name="Singh A."/>
            <person name="Wilkins M.J."/>
            <person name="Karaoz U."/>
            <person name="Brodie E.L."/>
            <person name="Williams K.H."/>
            <person name="Hubbard S.S."/>
            <person name="Banfield J.F."/>
        </authorList>
    </citation>
    <scope>NUCLEOTIDE SEQUENCE [LARGE SCALE GENOMIC DNA]</scope>
</reference>
<gene>
    <name evidence="1" type="ORF">A2851_05515</name>
</gene>
<protein>
    <submittedName>
        <fullName evidence="1">Uncharacterized protein</fullName>
    </submittedName>
</protein>
<proteinExistence type="predicted"/>
<dbReference type="AlphaFoldDB" id="A0A1F6CTK0"/>
<dbReference type="EMBL" id="MFKT01000029">
    <property type="protein sequence ID" value="OGG52465.1"/>
    <property type="molecule type" value="Genomic_DNA"/>
</dbReference>
<dbReference type="STRING" id="1798480.A2851_05515"/>
<dbReference type="Proteomes" id="UP000176863">
    <property type="component" value="Unassembled WGS sequence"/>
</dbReference>
<sequence>MLTGQETETWLNQKVGMAEDKLPRLTTAARRIRASALRGPRVARPAMGRDTLRALLLLDLLLSREVDHPIEVTE</sequence>